<evidence type="ECO:0000313" key="1">
    <source>
        <dbReference type="EMBL" id="QIQ09956.1"/>
    </source>
</evidence>
<protein>
    <submittedName>
        <fullName evidence="1">Uncharacterized protein</fullName>
    </submittedName>
</protein>
<accession>A0A6G9HID7</accession>
<dbReference type="Gene3D" id="3.80.10.10">
    <property type="entry name" value="Ribonuclease Inhibitor"/>
    <property type="match status" value="1"/>
</dbReference>
<organism evidence="1">
    <name type="scientific">uncultured Mycoplasmataceae bacterium</name>
    <dbReference type="NCBI Taxonomy" id="300027"/>
    <lineage>
        <taxon>Bacteria</taxon>
        <taxon>Bacillati</taxon>
        <taxon>Mycoplasmatota</taxon>
        <taxon>Mollicutes</taxon>
        <taxon>Mycoplasmataceae</taxon>
        <taxon>environmental samples</taxon>
    </lineage>
</organism>
<proteinExistence type="predicted"/>
<dbReference type="AlphaFoldDB" id="A0A6G9HID7"/>
<sequence>MNKKLIKTISSIVCGLGILTSIPFVTSCNSQKEQGLTVMYDNSLTGNFYQLSFEAGNTADDKAVGRYTHLFSVKDNQQNPIKIKNLKWIFFDASTGKKINWLSMENDSSDEYSGRLVCNASDLPVTIDKKTRRQIRIEVQNSSYYGRLNNPISFSFTQPEPASILVTTDLTKVEIDPFSQGQCDGTLINAAVSPWQANQSVNWTIRTDTASAPNWLHIEPFDNAYELSWDATTAAKISGEYNYKITATTTATSGNIVSNEINFSLKVKNGTIIPETYLNVDHTDCYGVREELTDVQINNLKQDGYTEIEIPDFVTNLQYCAFSSANNPSFLTQKWKFVKKLSFETNSELTTIGQFALCGNENGNSQPFNDYDFSNCEKLTTINNSFHDDVIFKLYLPASIKKIDDGAFTRTQINEIWFTDIPTWYSEWSTQAFANLVDDGAKHYIHFMNGLPQGYQDFITYLHERCGLSYKWQIATD</sequence>
<name>A0A6G9HID7_9MOLU</name>
<dbReference type="PROSITE" id="PS51257">
    <property type="entry name" value="PROKAR_LIPOPROTEIN"/>
    <property type="match status" value="1"/>
</dbReference>
<reference evidence="1" key="1">
    <citation type="journal article" date="2020" name="J. ISSAAS">
        <title>Lactobacilli and other gastrointestinal microbiota of Peromyscus leucopus, reservoir host for agents of Lyme disease and other zoonoses in North America.</title>
        <authorList>
            <person name="Milovic A."/>
            <person name="Bassam K."/>
            <person name="Shao H."/>
            <person name="Chatzistamou I."/>
            <person name="Tufts D.M."/>
            <person name="Diuk-Wasser M."/>
            <person name="Barbour A.G."/>
        </authorList>
    </citation>
    <scope>NUCLEOTIDE SEQUENCE</scope>
    <source>
        <strain evidence="1">LL85</strain>
    </source>
</reference>
<gene>
    <name evidence="1" type="ORF">PlMoll_1190</name>
</gene>
<dbReference type="InterPro" id="IPR032675">
    <property type="entry name" value="LRR_dom_sf"/>
</dbReference>
<dbReference type="EMBL" id="MN991199">
    <property type="protein sequence ID" value="QIQ09956.1"/>
    <property type="molecule type" value="Genomic_DNA"/>
</dbReference>